<protein>
    <recommendedName>
        <fullName evidence="3">Large ribosomal RNA subunit accumulation protein YceD</fullName>
    </recommendedName>
    <alternativeName>
        <fullName evidence="5">23S rRNA accumulation protein YceD</fullName>
    </alternativeName>
</protein>
<evidence type="ECO:0000313" key="6">
    <source>
        <dbReference type="EMBL" id="GAA5101168.1"/>
    </source>
</evidence>
<reference evidence="7" key="1">
    <citation type="journal article" date="2019" name="Int. J. Syst. Evol. Microbiol.">
        <title>The Global Catalogue of Microorganisms (GCM) 10K type strain sequencing project: providing services to taxonomists for standard genome sequencing and annotation.</title>
        <authorList>
            <consortium name="The Broad Institute Genomics Platform"/>
            <consortium name="The Broad Institute Genome Sequencing Center for Infectious Disease"/>
            <person name="Wu L."/>
            <person name="Ma J."/>
        </authorList>
    </citation>
    <scope>NUCLEOTIDE SEQUENCE [LARGE SCALE GENOMIC DNA]</scope>
    <source>
        <strain evidence="7">JCM 18424</strain>
    </source>
</reference>
<evidence type="ECO:0000256" key="1">
    <source>
        <dbReference type="ARBA" id="ARBA00002868"/>
    </source>
</evidence>
<dbReference type="InterPro" id="IPR039255">
    <property type="entry name" value="YceD_bac"/>
</dbReference>
<evidence type="ECO:0000256" key="5">
    <source>
        <dbReference type="ARBA" id="ARBA00031841"/>
    </source>
</evidence>
<proteinExistence type="inferred from homology"/>
<dbReference type="PANTHER" id="PTHR38099:SF1">
    <property type="entry name" value="LARGE RIBOSOMAL RNA SUBUNIT ACCUMULATION PROTEIN YCED"/>
    <property type="match status" value="1"/>
</dbReference>
<evidence type="ECO:0000256" key="2">
    <source>
        <dbReference type="ARBA" id="ARBA00010740"/>
    </source>
</evidence>
<comment type="function">
    <text evidence="1">Plays a role in synthesis, processing and/or stability of 23S rRNA.</text>
</comment>
<sequence length="166" mass="19075">MKYAEFPLKKTVNEGRVYEDSLSVEHFPRLKEAVHSVDSPIRFRIQGETNPLGQKEVKGNVAVDLSMICQRCLEPFQTKFDLPIHWIPVKDESEHDLIGDDEALLLVEGDEINLLELLEDEVLLTLPLVPKHDLNEDCDGKDYLEKLKPQEDKKQPFAELAELLKK</sequence>
<comment type="similarity">
    <text evidence="2">Belongs to the DUF177 domain family.</text>
</comment>
<keyword evidence="4" id="KW-0690">Ribosome biogenesis</keyword>
<keyword evidence="7" id="KW-1185">Reference proteome</keyword>
<dbReference type="Pfam" id="PF02620">
    <property type="entry name" value="YceD"/>
    <property type="match status" value="1"/>
</dbReference>
<dbReference type="Proteomes" id="UP001500631">
    <property type="component" value="Unassembled WGS sequence"/>
</dbReference>
<name>A0ABP9MW92_9GAMM</name>
<dbReference type="PANTHER" id="PTHR38099">
    <property type="entry name" value="LARGE RIBOSOMAL RNA SUBUNIT ACCUMULATION PROTEIN YCED"/>
    <property type="match status" value="1"/>
</dbReference>
<accession>A0ABP9MW92</accession>
<evidence type="ECO:0000313" key="7">
    <source>
        <dbReference type="Proteomes" id="UP001500631"/>
    </source>
</evidence>
<evidence type="ECO:0000256" key="3">
    <source>
        <dbReference type="ARBA" id="ARBA00015716"/>
    </source>
</evidence>
<comment type="caution">
    <text evidence="6">The sequence shown here is derived from an EMBL/GenBank/DDBJ whole genome shotgun (WGS) entry which is preliminary data.</text>
</comment>
<gene>
    <name evidence="6" type="primary">yceD</name>
    <name evidence="6" type="ORF">GCM10023338_16680</name>
</gene>
<dbReference type="InterPro" id="IPR003772">
    <property type="entry name" value="YceD"/>
</dbReference>
<dbReference type="EMBL" id="BAABKE010000005">
    <property type="protein sequence ID" value="GAA5101168.1"/>
    <property type="molecule type" value="Genomic_DNA"/>
</dbReference>
<organism evidence="6 7">
    <name type="scientific">Wohlfahrtiimonas larvae</name>
    <dbReference type="NCBI Taxonomy" id="1157986"/>
    <lineage>
        <taxon>Bacteria</taxon>
        <taxon>Pseudomonadati</taxon>
        <taxon>Pseudomonadota</taxon>
        <taxon>Gammaproteobacteria</taxon>
        <taxon>Cardiobacteriales</taxon>
        <taxon>Ignatzschineriaceae</taxon>
        <taxon>Wohlfahrtiimonas</taxon>
    </lineage>
</organism>
<evidence type="ECO:0000256" key="4">
    <source>
        <dbReference type="ARBA" id="ARBA00022517"/>
    </source>
</evidence>
<dbReference type="RefSeq" id="WP_245831206.1">
    <property type="nucleotide sequence ID" value="NZ_BAABKE010000005.1"/>
</dbReference>